<proteinExistence type="inferred from homology"/>
<feature type="chain" id="PRO_5009311499" evidence="3">
    <location>
        <begin position="19"/>
        <end position="241"/>
    </location>
</feature>
<feature type="signal peptide" evidence="3">
    <location>
        <begin position="1"/>
        <end position="18"/>
    </location>
</feature>
<dbReference type="InterPro" id="IPR036430">
    <property type="entry name" value="RNase_T2-like_sf"/>
</dbReference>
<sequence length="241" mass="28092">MKVVYLLLPLYLFGYVFSNIHEDSLESEDESRLDSKDERYPTEGARIADDFILALSNYYAPKWKKTFTNPKHRFYIHGYWVDRIGNIQTPTPAPGATLAPIVPLQTPGLHAWRADHWRSLMRGDMKHWYEEYHKHGDNRPQEKYFADARSAYNDAMGIIAVFNGLPMTGTTAVSYVQNELRQNTRIRNLQLRCINVTTPLHTYTYLQEVWITVDPTRNVVVDRSQWANNCGLWFNMTDGTR</sequence>
<organism evidence="4 5">
    <name type="scientific">Steinernema glaseri</name>
    <dbReference type="NCBI Taxonomy" id="37863"/>
    <lineage>
        <taxon>Eukaryota</taxon>
        <taxon>Metazoa</taxon>
        <taxon>Ecdysozoa</taxon>
        <taxon>Nematoda</taxon>
        <taxon>Chromadorea</taxon>
        <taxon>Rhabditida</taxon>
        <taxon>Tylenchina</taxon>
        <taxon>Panagrolaimomorpha</taxon>
        <taxon>Strongyloidoidea</taxon>
        <taxon>Steinernematidae</taxon>
        <taxon>Steinernema</taxon>
    </lineage>
</organism>
<dbReference type="SUPFAM" id="SSF55895">
    <property type="entry name" value="Ribonuclease Rh-like"/>
    <property type="match status" value="1"/>
</dbReference>
<dbReference type="Pfam" id="PF00445">
    <property type="entry name" value="Ribonuclease_T2"/>
    <property type="match status" value="1"/>
</dbReference>
<dbReference type="Proteomes" id="UP000095287">
    <property type="component" value="Unplaced"/>
</dbReference>
<evidence type="ECO:0000256" key="1">
    <source>
        <dbReference type="ARBA" id="ARBA00007469"/>
    </source>
</evidence>
<keyword evidence="4" id="KW-1185">Reference proteome</keyword>
<evidence type="ECO:0000256" key="3">
    <source>
        <dbReference type="SAM" id="SignalP"/>
    </source>
</evidence>
<evidence type="ECO:0000256" key="2">
    <source>
        <dbReference type="RuleBase" id="RU004328"/>
    </source>
</evidence>
<protein>
    <submittedName>
        <fullName evidence="5">Conserved secreted protein</fullName>
    </submittedName>
</protein>
<dbReference type="GO" id="GO:0003723">
    <property type="term" value="F:RNA binding"/>
    <property type="evidence" value="ECO:0007669"/>
    <property type="project" value="InterPro"/>
</dbReference>
<reference evidence="5" key="1">
    <citation type="submission" date="2016-11" db="UniProtKB">
        <authorList>
            <consortium name="WormBaseParasite"/>
        </authorList>
    </citation>
    <scope>IDENTIFICATION</scope>
</reference>
<dbReference type="GO" id="GO:0033897">
    <property type="term" value="F:ribonuclease T2 activity"/>
    <property type="evidence" value="ECO:0007669"/>
    <property type="project" value="InterPro"/>
</dbReference>
<evidence type="ECO:0000313" key="5">
    <source>
        <dbReference type="WBParaSite" id="L893_g10803.t1"/>
    </source>
</evidence>
<evidence type="ECO:0000313" key="4">
    <source>
        <dbReference type="Proteomes" id="UP000095287"/>
    </source>
</evidence>
<name>A0A1I7XY74_9BILA</name>
<dbReference type="InterPro" id="IPR001568">
    <property type="entry name" value="RNase_T2-like"/>
</dbReference>
<dbReference type="WBParaSite" id="L893_g10803.t1">
    <property type="protein sequence ID" value="L893_g10803.t1"/>
    <property type="gene ID" value="L893_g10803"/>
</dbReference>
<comment type="similarity">
    <text evidence="1 2">Belongs to the RNase T2 family.</text>
</comment>
<dbReference type="Gene3D" id="3.90.730.10">
    <property type="entry name" value="Ribonuclease T2-like"/>
    <property type="match status" value="1"/>
</dbReference>
<accession>A0A1I7XY74</accession>
<dbReference type="AlphaFoldDB" id="A0A1I7XY74"/>
<keyword evidence="3" id="KW-0732">Signal</keyword>